<dbReference type="AlphaFoldDB" id="A0A250X9T1"/>
<evidence type="ECO:0000256" key="8">
    <source>
        <dbReference type="SAM" id="Phobius"/>
    </source>
</evidence>
<dbReference type="GO" id="GO:0005886">
    <property type="term" value="C:plasma membrane"/>
    <property type="evidence" value="ECO:0007669"/>
    <property type="project" value="TreeGrafter"/>
</dbReference>
<evidence type="ECO:0000313" key="11">
    <source>
        <dbReference type="Proteomes" id="UP000232323"/>
    </source>
</evidence>
<evidence type="ECO:0000256" key="5">
    <source>
        <dbReference type="ARBA" id="ARBA00023136"/>
    </source>
</evidence>
<keyword evidence="5 8" id="KW-0472">Membrane</keyword>
<keyword evidence="2 8" id="KW-0812">Transmembrane</keyword>
<feature type="transmembrane region" description="Helical" evidence="8">
    <location>
        <begin position="130"/>
        <end position="148"/>
    </location>
</feature>
<feature type="transmembrane region" description="Helical" evidence="8">
    <location>
        <begin position="228"/>
        <end position="248"/>
    </location>
</feature>
<feature type="transmembrane region" description="Helical" evidence="8">
    <location>
        <begin position="402"/>
        <end position="426"/>
    </location>
</feature>
<keyword evidence="3" id="KW-0677">Repeat</keyword>
<accession>A0A250X9T1</accession>
<evidence type="ECO:0000256" key="6">
    <source>
        <dbReference type="SAM" id="Coils"/>
    </source>
</evidence>
<dbReference type="Pfam" id="PF00520">
    <property type="entry name" value="Ion_trans"/>
    <property type="match status" value="1"/>
</dbReference>
<evidence type="ECO:0000256" key="4">
    <source>
        <dbReference type="ARBA" id="ARBA00022989"/>
    </source>
</evidence>
<dbReference type="InterPro" id="IPR024862">
    <property type="entry name" value="TRPV"/>
</dbReference>
<dbReference type="InterPro" id="IPR005821">
    <property type="entry name" value="Ion_trans_dom"/>
</dbReference>
<dbReference type="STRING" id="1157962.A0A250X9T1"/>
<gene>
    <name evidence="10" type="ORF">CEUSTIGMA_g7313.t1</name>
</gene>
<dbReference type="PANTHER" id="PTHR10582:SF2">
    <property type="entry name" value="INACTIVE"/>
    <property type="match status" value="1"/>
</dbReference>
<dbReference type="GO" id="GO:0098703">
    <property type="term" value="P:calcium ion import across plasma membrane"/>
    <property type="evidence" value="ECO:0007669"/>
    <property type="project" value="TreeGrafter"/>
</dbReference>
<feature type="coiled-coil region" evidence="6">
    <location>
        <begin position="496"/>
        <end position="523"/>
    </location>
</feature>
<name>A0A250X9T1_9CHLO</name>
<dbReference type="EMBL" id="BEGY01000046">
    <property type="protein sequence ID" value="GAX79873.1"/>
    <property type="molecule type" value="Genomic_DNA"/>
</dbReference>
<evidence type="ECO:0000256" key="3">
    <source>
        <dbReference type="ARBA" id="ARBA00022737"/>
    </source>
</evidence>
<feature type="region of interest" description="Disordered" evidence="7">
    <location>
        <begin position="541"/>
        <end position="561"/>
    </location>
</feature>
<comment type="caution">
    <text evidence="10">The sequence shown here is derived from an EMBL/GenBank/DDBJ whole genome shotgun (WGS) entry which is preliminary data.</text>
</comment>
<evidence type="ECO:0000259" key="9">
    <source>
        <dbReference type="Pfam" id="PF00520"/>
    </source>
</evidence>
<organism evidence="10 11">
    <name type="scientific">Chlamydomonas eustigma</name>
    <dbReference type="NCBI Taxonomy" id="1157962"/>
    <lineage>
        <taxon>Eukaryota</taxon>
        <taxon>Viridiplantae</taxon>
        <taxon>Chlorophyta</taxon>
        <taxon>core chlorophytes</taxon>
        <taxon>Chlorophyceae</taxon>
        <taxon>CS clade</taxon>
        <taxon>Chlamydomonadales</taxon>
        <taxon>Chlamydomonadaceae</taxon>
        <taxon>Chlamydomonas</taxon>
    </lineage>
</organism>
<dbReference type="GO" id="GO:0005216">
    <property type="term" value="F:monoatomic ion channel activity"/>
    <property type="evidence" value="ECO:0007669"/>
    <property type="project" value="InterPro"/>
</dbReference>
<proteinExistence type="predicted"/>
<feature type="transmembrane region" description="Helical" evidence="8">
    <location>
        <begin position="372"/>
        <end position="390"/>
    </location>
</feature>
<feature type="transmembrane region" description="Helical" evidence="8">
    <location>
        <begin position="335"/>
        <end position="357"/>
    </location>
</feature>
<evidence type="ECO:0000313" key="10">
    <source>
        <dbReference type="EMBL" id="GAX79873.1"/>
    </source>
</evidence>
<dbReference type="Gene3D" id="1.10.287.70">
    <property type="match status" value="1"/>
</dbReference>
<feature type="compositionally biased region" description="Polar residues" evidence="7">
    <location>
        <begin position="547"/>
        <end position="561"/>
    </location>
</feature>
<feature type="transmembrane region" description="Helical" evidence="8">
    <location>
        <begin position="160"/>
        <end position="180"/>
    </location>
</feature>
<reference evidence="10 11" key="1">
    <citation type="submission" date="2017-08" db="EMBL/GenBank/DDBJ databases">
        <title>Acidophilic green algal genome provides insights into adaptation to an acidic environment.</title>
        <authorList>
            <person name="Hirooka S."/>
            <person name="Hirose Y."/>
            <person name="Kanesaki Y."/>
            <person name="Higuchi S."/>
            <person name="Fujiwara T."/>
            <person name="Onuma R."/>
            <person name="Era A."/>
            <person name="Ohbayashi R."/>
            <person name="Uzuka A."/>
            <person name="Nozaki H."/>
            <person name="Yoshikawa H."/>
            <person name="Miyagishima S.Y."/>
        </authorList>
    </citation>
    <scope>NUCLEOTIDE SEQUENCE [LARGE SCALE GENOMIC DNA]</scope>
    <source>
        <strain evidence="10 11">NIES-2499</strain>
    </source>
</reference>
<feature type="domain" description="Ion transport" evidence="9">
    <location>
        <begin position="257"/>
        <end position="436"/>
    </location>
</feature>
<dbReference type="PANTHER" id="PTHR10582">
    <property type="entry name" value="TRANSIENT RECEPTOR POTENTIAL ION CHANNEL PROTEIN"/>
    <property type="match status" value="1"/>
</dbReference>
<keyword evidence="11" id="KW-1185">Reference proteome</keyword>
<keyword evidence="4 8" id="KW-1133">Transmembrane helix</keyword>
<dbReference type="Proteomes" id="UP000232323">
    <property type="component" value="Unassembled WGS sequence"/>
</dbReference>
<keyword evidence="6" id="KW-0175">Coiled coil</keyword>
<evidence type="ECO:0000256" key="2">
    <source>
        <dbReference type="ARBA" id="ARBA00022692"/>
    </source>
</evidence>
<evidence type="ECO:0000256" key="1">
    <source>
        <dbReference type="ARBA" id="ARBA00004141"/>
    </source>
</evidence>
<comment type="subcellular location">
    <subcellularLocation>
        <location evidence="1">Membrane</location>
        <topology evidence="1">Multi-pass membrane protein</topology>
    </subcellularLocation>
</comment>
<dbReference type="OrthoDB" id="547808at2759"/>
<evidence type="ECO:0000256" key="7">
    <source>
        <dbReference type="SAM" id="MobiDB-lite"/>
    </source>
</evidence>
<protein>
    <recommendedName>
        <fullName evidence="9">Ion transport domain-containing protein</fullName>
    </recommendedName>
</protein>
<sequence length="561" mass="62429">MSETYEGIEDRGRFYIPCSSIRELIVEAPDAVLPIIKQHGVRLLGEFEVQDSKVFKAFGQALFITMAADDPSFDYVSAWQGKLSEMEGGVARDAAGWTSHLRVQAHLVDLPDAAARGEAGLIRHLLRKHLSGGLPVAVFALPAVHAVIKHKWAVWGRKLVLIELMTYLTWLTAFSAWSLLLTAEHHPSLTAGSTTAGDDASTSMDWHTMGLKVEQHVQEQQQQQDSPIGITAVLLLLLSSCAMAPIVYMEVCTVPAYGYAWLNVENLLDVATYTLQAAVVYGYCVERSWLVNGHYSVAVAGQLVLLWTRLQRYIRVLNPRRNMVFDNMRLAMSEVRWLVLVLAMVVTQFAFAFFSLYRNDRSKPQIFQEFTTIWHSWCSCFIFIVQMFDYRTFYQGSSMPGIATALFMVYSLLAAVLLVNLLVAAMSSAFNRRSEDTVPRLLAYRAQLCDEMESVLPNWVIGPLWHPRWLTVLTISPSSNAEISIGNLSSGVGTTKRKLMEAQQALRTRVEELEEQVIQLHDKLSMVAGLLQQAVPLSQAGKEGSGAHQSGGLNAVNTTGD</sequence>